<organism evidence="3 4">
    <name type="scientific">Alcaligenes xylosoxydans xylosoxydans</name>
    <name type="common">Achromobacter xylosoxidans</name>
    <dbReference type="NCBI Taxonomy" id="85698"/>
    <lineage>
        <taxon>Bacteria</taxon>
        <taxon>Pseudomonadati</taxon>
        <taxon>Pseudomonadota</taxon>
        <taxon>Betaproteobacteria</taxon>
        <taxon>Burkholderiales</taxon>
        <taxon>Alcaligenaceae</taxon>
        <taxon>Achromobacter</taxon>
    </lineage>
</organism>
<dbReference type="AlphaFoldDB" id="A0A424WAU2"/>
<dbReference type="GO" id="GO:0008410">
    <property type="term" value="F:CoA-transferase activity"/>
    <property type="evidence" value="ECO:0007669"/>
    <property type="project" value="InterPro"/>
</dbReference>
<dbReference type="InterPro" id="IPR004163">
    <property type="entry name" value="CoA_transf_BS"/>
</dbReference>
<dbReference type="NCBIfam" id="TIGR02429">
    <property type="entry name" value="pcaI_scoA_fam"/>
    <property type="match status" value="1"/>
</dbReference>
<dbReference type="InterPro" id="IPR012792">
    <property type="entry name" value="3-oxoacid_CoA-transf_A"/>
</dbReference>
<dbReference type="PROSITE" id="PS01273">
    <property type="entry name" value="COA_TRANSF_1"/>
    <property type="match status" value="1"/>
</dbReference>
<name>A0A424WAU2_ALCXX</name>
<gene>
    <name evidence="3" type="ORF">DY367_17495</name>
</gene>
<keyword evidence="2 3" id="KW-0808">Transferase</keyword>
<dbReference type="InterPro" id="IPR004165">
    <property type="entry name" value="CoA_trans_fam_I"/>
</dbReference>
<evidence type="ECO:0000313" key="4">
    <source>
        <dbReference type="Proteomes" id="UP000285324"/>
    </source>
</evidence>
<dbReference type="PANTHER" id="PTHR13707:SF60">
    <property type="entry name" value="ACETATE COA-TRANSFERASE SUBUNIT ALPHA"/>
    <property type="match status" value="1"/>
</dbReference>
<dbReference type="SUPFAM" id="SSF100950">
    <property type="entry name" value="NagB/RpiA/CoA transferase-like"/>
    <property type="match status" value="1"/>
</dbReference>
<evidence type="ECO:0000313" key="3">
    <source>
        <dbReference type="EMBL" id="RPJ90456.1"/>
    </source>
</evidence>
<dbReference type="OrthoDB" id="9777193at2"/>
<sequence length="229" mass="24218">MLNKIVPSLEEAVAGVADGATLLIGGFGASGVPTELLQALLETGARELTIVNNNAGNGEQGLSQLIRAGRVRRVICSFARSSNPEKPNAAAFGEWYAAGRIELEVVPQGTLAERLRAAGAGMGPFFTPTAYGTRLAQGKETRSINGRGYVLEEPLPGDVAFVKAQYGDCAGNLTYRYASRNFGPVMCMAARLTVAQVDQVVPLGALAPEQVMTPGIFVQRIVECPNEHQ</sequence>
<dbReference type="RefSeq" id="WP_059378978.1">
    <property type="nucleotide sequence ID" value="NZ_CP061008.1"/>
</dbReference>
<dbReference type="PANTHER" id="PTHR13707">
    <property type="entry name" value="KETOACID-COENZYME A TRANSFERASE"/>
    <property type="match status" value="1"/>
</dbReference>
<dbReference type="InterPro" id="IPR037171">
    <property type="entry name" value="NagB/RpiA_transferase-like"/>
</dbReference>
<evidence type="ECO:0000256" key="1">
    <source>
        <dbReference type="ARBA" id="ARBA00005612"/>
    </source>
</evidence>
<evidence type="ECO:0000256" key="2">
    <source>
        <dbReference type="ARBA" id="ARBA00022679"/>
    </source>
</evidence>
<comment type="similarity">
    <text evidence="1">Belongs to the 3-oxoacid CoA-transferase subunit A family.</text>
</comment>
<dbReference type="Gene3D" id="3.40.1080.10">
    <property type="entry name" value="Glutaconate Coenzyme A-transferase"/>
    <property type="match status" value="1"/>
</dbReference>
<proteinExistence type="inferred from homology"/>
<comment type="caution">
    <text evidence="3">The sequence shown here is derived from an EMBL/GenBank/DDBJ whole genome shotgun (WGS) entry which is preliminary data.</text>
</comment>
<dbReference type="Proteomes" id="UP000285324">
    <property type="component" value="Unassembled WGS sequence"/>
</dbReference>
<reference evidence="3 4" key="1">
    <citation type="submission" date="2018-08" db="EMBL/GenBank/DDBJ databases">
        <title>Achromobacter xylosoxidans Genome sequencing and assembly.</title>
        <authorList>
            <person name="Wang R."/>
            <person name="Rensing C."/>
            <person name="Li Y."/>
        </authorList>
    </citation>
    <scope>NUCLEOTIDE SEQUENCE [LARGE SCALE GENOMIC DNA]</scope>
    <source>
        <strain evidence="3 4">GD003A</strain>
    </source>
</reference>
<accession>A0A424WAU2</accession>
<dbReference type="Pfam" id="PF01144">
    <property type="entry name" value="CoA_trans"/>
    <property type="match status" value="1"/>
</dbReference>
<protein>
    <submittedName>
        <fullName evidence="3">3-oxoacid CoA-transferase subunit A</fullName>
    </submittedName>
</protein>
<dbReference type="EMBL" id="QVXO01000026">
    <property type="protein sequence ID" value="RPJ90456.1"/>
    <property type="molecule type" value="Genomic_DNA"/>
</dbReference>
<dbReference type="SMART" id="SM00882">
    <property type="entry name" value="CoA_trans"/>
    <property type="match status" value="1"/>
</dbReference>